<keyword evidence="1" id="KW-0812">Transmembrane</keyword>
<dbReference type="Proteomes" id="UP000001593">
    <property type="component" value="Unassembled WGS sequence"/>
</dbReference>
<gene>
    <name evidence="2" type="ORF">NEMVEDRAFT_v1g218693</name>
</gene>
<evidence type="ECO:0000256" key="1">
    <source>
        <dbReference type="SAM" id="Phobius"/>
    </source>
</evidence>
<keyword evidence="1" id="KW-0472">Membrane</keyword>
<dbReference type="PhylomeDB" id="A7SWS7"/>
<protein>
    <submittedName>
        <fullName evidence="2">Uncharacterized protein</fullName>
    </submittedName>
</protein>
<dbReference type="EMBL" id="DS469867">
    <property type="protein sequence ID" value="EDO31833.1"/>
    <property type="molecule type" value="Genomic_DNA"/>
</dbReference>
<keyword evidence="1" id="KW-1133">Transmembrane helix</keyword>
<keyword evidence="3" id="KW-1185">Reference proteome</keyword>
<dbReference type="AlphaFoldDB" id="A7SWS7"/>
<evidence type="ECO:0000313" key="2">
    <source>
        <dbReference type="EMBL" id="EDO31833.1"/>
    </source>
</evidence>
<name>A7SWS7_NEMVE</name>
<evidence type="ECO:0000313" key="3">
    <source>
        <dbReference type="Proteomes" id="UP000001593"/>
    </source>
</evidence>
<feature type="transmembrane region" description="Helical" evidence="1">
    <location>
        <begin position="12"/>
        <end position="29"/>
    </location>
</feature>
<sequence length="103" mass="12187">MADESRGEKVGIIYYLLLFLLILGCPTRQQNKDYALYLMTVLYNEAWKIEPWETEASNEISDDESDEPIRKRRNAIRLRLVGDELYRFNKYGKGFKLHVKVKV</sequence>
<reference evidence="2 3" key="1">
    <citation type="journal article" date="2007" name="Science">
        <title>Sea anemone genome reveals ancestral eumetazoan gene repertoire and genomic organization.</title>
        <authorList>
            <person name="Putnam N.H."/>
            <person name="Srivastava M."/>
            <person name="Hellsten U."/>
            <person name="Dirks B."/>
            <person name="Chapman J."/>
            <person name="Salamov A."/>
            <person name="Terry A."/>
            <person name="Shapiro H."/>
            <person name="Lindquist E."/>
            <person name="Kapitonov V.V."/>
            <person name="Jurka J."/>
            <person name="Genikhovich G."/>
            <person name="Grigoriev I.V."/>
            <person name="Lucas S.M."/>
            <person name="Steele R.E."/>
            <person name="Finnerty J.R."/>
            <person name="Technau U."/>
            <person name="Martindale M.Q."/>
            <person name="Rokhsar D.S."/>
        </authorList>
    </citation>
    <scope>NUCLEOTIDE SEQUENCE [LARGE SCALE GENOMIC DNA]</scope>
    <source>
        <strain evidence="3">CH2 X CH6</strain>
    </source>
</reference>
<dbReference type="PROSITE" id="PS51257">
    <property type="entry name" value="PROKAR_LIPOPROTEIN"/>
    <property type="match status" value="1"/>
</dbReference>
<dbReference type="InParanoid" id="A7SWS7"/>
<organism evidence="2 3">
    <name type="scientific">Nematostella vectensis</name>
    <name type="common">Starlet sea anemone</name>
    <dbReference type="NCBI Taxonomy" id="45351"/>
    <lineage>
        <taxon>Eukaryota</taxon>
        <taxon>Metazoa</taxon>
        <taxon>Cnidaria</taxon>
        <taxon>Anthozoa</taxon>
        <taxon>Hexacorallia</taxon>
        <taxon>Actiniaria</taxon>
        <taxon>Edwardsiidae</taxon>
        <taxon>Nematostella</taxon>
    </lineage>
</organism>
<dbReference type="STRING" id="45351.A7SWS7"/>
<proteinExistence type="predicted"/>
<accession>A7SWS7</accession>
<dbReference type="HOGENOM" id="CLU_2266912_0_0_1"/>